<dbReference type="EMBL" id="JBHSPR010000007">
    <property type="protein sequence ID" value="MFC6016244.1"/>
    <property type="molecule type" value="Genomic_DNA"/>
</dbReference>
<evidence type="ECO:0008006" key="4">
    <source>
        <dbReference type="Google" id="ProtNLM"/>
    </source>
</evidence>
<name>A0ABW1K3D3_9ACTN</name>
<dbReference type="RefSeq" id="WP_377419439.1">
    <property type="nucleotide sequence ID" value="NZ_JBHSPR010000007.1"/>
</dbReference>
<dbReference type="PROSITE" id="PS51257">
    <property type="entry name" value="PROKAR_LIPOPROTEIN"/>
    <property type="match status" value="1"/>
</dbReference>
<keyword evidence="3" id="KW-1185">Reference proteome</keyword>
<evidence type="ECO:0000313" key="3">
    <source>
        <dbReference type="Proteomes" id="UP001596203"/>
    </source>
</evidence>
<reference evidence="3" key="1">
    <citation type="journal article" date="2019" name="Int. J. Syst. Evol. Microbiol.">
        <title>The Global Catalogue of Microorganisms (GCM) 10K type strain sequencing project: providing services to taxonomists for standard genome sequencing and annotation.</title>
        <authorList>
            <consortium name="The Broad Institute Genomics Platform"/>
            <consortium name="The Broad Institute Genome Sequencing Center for Infectious Disease"/>
            <person name="Wu L."/>
            <person name="Ma J."/>
        </authorList>
    </citation>
    <scope>NUCLEOTIDE SEQUENCE [LARGE SCALE GENOMIC DNA]</scope>
    <source>
        <strain evidence="3">ZS-35-S2</strain>
    </source>
</reference>
<proteinExistence type="predicted"/>
<comment type="caution">
    <text evidence="2">The sequence shown here is derived from an EMBL/GenBank/DDBJ whole genome shotgun (WGS) entry which is preliminary data.</text>
</comment>
<accession>A0ABW1K3D3</accession>
<sequence length="201" mass="19962">MTGGARRRALPAALALLMILAAGCGVRPTGVITGGPAPEGPARSVTLFFVTDHHLALVLRPNTPTASIDDTLALLLAGPDPTERTLGYSTEIPADAGPAETTSGPSGTTVNLSGGVTALSPTAVDQIVCTVRNAMPDGEPTDGSAMVTLSGPDGSRGPLTCSPPECPVTTDGPDGDASGQPWCSPPTGERASPRATTPTGG</sequence>
<organism evidence="2 3">
    <name type="scientific">Plantactinospora solaniradicis</name>
    <dbReference type="NCBI Taxonomy" id="1723736"/>
    <lineage>
        <taxon>Bacteria</taxon>
        <taxon>Bacillati</taxon>
        <taxon>Actinomycetota</taxon>
        <taxon>Actinomycetes</taxon>
        <taxon>Micromonosporales</taxon>
        <taxon>Micromonosporaceae</taxon>
        <taxon>Plantactinospora</taxon>
    </lineage>
</organism>
<dbReference type="Proteomes" id="UP001596203">
    <property type="component" value="Unassembled WGS sequence"/>
</dbReference>
<gene>
    <name evidence="2" type="ORF">ACFP2T_08545</name>
</gene>
<feature type="region of interest" description="Disordered" evidence="1">
    <location>
        <begin position="133"/>
        <end position="201"/>
    </location>
</feature>
<protein>
    <recommendedName>
        <fullName evidence="4">GerMN domain-containing protein</fullName>
    </recommendedName>
</protein>
<evidence type="ECO:0000313" key="2">
    <source>
        <dbReference type="EMBL" id="MFC6016244.1"/>
    </source>
</evidence>
<evidence type="ECO:0000256" key="1">
    <source>
        <dbReference type="SAM" id="MobiDB-lite"/>
    </source>
</evidence>